<reference evidence="3" key="1">
    <citation type="submission" date="2020-03" db="EMBL/GenBank/DDBJ databases">
        <authorList>
            <person name="Guo F."/>
        </authorList>
    </citation>
    <scope>NUCLEOTIDE SEQUENCE</scope>
    <source>
        <strain evidence="3">JCM 30134</strain>
    </source>
</reference>
<sequence length="523" mass="59302">MTSELHALRQAFASRNWPLTSQLCQKILTADPQQVDAHMVMGLMAGQHGHLGAALRAFETVVKLDSSRLDARIQLARCLVHKGEHGLARQQADWILHSAACHTLSATLLDLLATVYSHIGLQETALTLYERCLEMSPDSVPYLSNTAGCLIFLGHRQRAKNYLLHALELQPNYPKAHWQLARLEPANANVVSTLQTALEKCPDTDPQGQIFLHYSLGKAFEDLRQWDKAWQHFHGGAKAQRQRLNYNPASDRQLFQSLRHTFDSSWFSSLSNDGATQQNLASTGPVFVVGLPRSGTTLVERIITNHSGVQSLGELPHIPIQTKRLAALQSGDLLSVEVLEAVAHQNLKPLAEHYYQAIHYLRNDQPRFVDKLPHNSLYIGLLAKAFPEAQFVCLQREPMDNCWALYKQLFAGAYFYSYELEELGSYVQQHRELMAHWQRHLPERFHTIDYETLVTEQEDTTRGLLNFLQLEFEPECLAFESNRTAAATASAAQVRSKIHSRSVGGWCHYEKQLATLKKYFYEQ</sequence>
<dbReference type="InterPro" id="IPR019734">
    <property type="entry name" value="TPR_rpt"/>
</dbReference>
<evidence type="ECO:0000256" key="2">
    <source>
        <dbReference type="PROSITE-ProRule" id="PRU00339"/>
    </source>
</evidence>
<dbReference type="InterPro" id="IPR027417">
    <property type="entry name" value="P-loop_NTPase"/>
</dbReference>
<feature type="repeat" description="TPR" evidence="2">
    <location>
        <begin position="106"/>
        <end position="139"/>
    </location>
</feature>
<evidence type="ECO:0000256" key="1">
    <source>
        <dbReference type="ARBA" id="ARBA00022679"/>
    </source>
</evidence>
<keyword evidence="1" id="KW-0808">Transferase</keyword>
<dbReference type="Pfam" id="PF13469">
    <property type="entry name" value="Sulfotransfer_3"/>
    <property type="match status" value="1"/>
</dbReference>
<organism evidence="3 4">
    <name type="scientific">Pseudomaricurvus hydrocarbonicus</name>
    <dbReference type="NCBI Taxonomy" id="1470433"/>
    <lineage>
        <taxon>Bacteria</taxon>
        <taxon>Pseudomonadati</taxon>
        <taxon>Pseudomonadota</taxon>
        <taxon>Gammaproteobacteria</taxon>
        <taxon>Cellvibrionales</taxon>
        <taxon>Cellvibrionaceae</taxon>
        <taxon>Pseudomaricurvus</taxon>
    </lineage>
</organism>
<name>A0A9E5MHA5_9GAMM</name>
<dbReference type="AlphaFoldDB" id="A0A9E5MHA5"/>
<accession>A0A9E5MHA5</accession>
<gene>
    <name evidence="3" type="ORF">G8770_09145</name>
</gene>
<dbReference type="GO" id="GO:0008476">
    <property type="term" value="F:protein-tyrosine sulfotransferase activity"/>
    <property type="evidence" value="ECO:0007669"/>
    <property type="project" value="InterPro"/>
</dbReference>
<dbReference type="SMART" id="SM00028">
    <property type="entry name" value="TPR"/>
    <property type="match status" value="4"/>
</dbReference>
<dbReference type="SUPFAM" id="SSF48452">
    <property type="entry name" value="TPR-like"/>
    <property type="match status" value="1"/>
</dbReference>
<dbReference type="Gene3D" id="1.25.40.10">
    <property type="entry name" value="Tetratricopeptide repeat domain"/>
    <property type="match status" value="1"/>
</dbReference>
<evidence type="ECO:0000313" key="3">
    <source>
        <dbReference type="EMBL" id="NHO65706.1"/>
    </source>
</evidence>
<keyword evidence="4" id="KW-1185">Reference proteome</keyword>
<protein>
    <recommendedName>
        <fullName evidence="5">Sulfotransferase family protein</fullName>
    </recommendedName>
</protein>
<dbReference type="InterPro" id="IPR011990">
    <property type="entry name" value="TPR-like_helical_dom_sf"/>
</dbReference>
<comment type="caution">
    <text evidence="3">The sequence shown here is derived from an EMBL/GenBank/DDBJ whole genome shotgun (WGS) entry which is preliminary data.</text>
</comment>
<dbReference type="RefSeq" id="WP_167185142.1">
    <property type="nucleotide sequence ID" value="NZ_JAAONZ010000005.1"/>
</dbReference>
<dbReference type="PROSITE" id="PS50005">
    <property type="entry name" value="TPR"/>
    <property type="match status" value="1"/>
</dbReference>
<proteinExistence type="predicted"/>
<dbReference type="EMBL" id="JAAONZ010000005">
    <property type="protein sequence ID" value="NHO65706.1"/>
    <property type="molecule type" value="Genomic_DNA"/>
</dbReference>
<dbReference type="Proteomes" id="UP000787472">
    <property type="component" value="Unassembled WGS sequence"/>
</dbReference>
<dbReference type="Pfam" id="PF13181">
    <property type="entry name" value="TPR_8"/>
    <property type="match status" value="2"/>
</dbReference>
<dbReference type="Gene3D" id="3.40.50.300">
    <property type="entry name" value="P-loop containing nucleotide triphosphate hydrolases"/>
    <property type="match status" value="1"/>
</dbReference>
<dbReference type="PANTHER" id="PTHR12788:SF10">
    <property type="entry name" value="PROTEIN-TYROSINE SULFOTRANSFERASE"/>
    <property type="match status" value="1"/>
</dbReference>
<dbReference type="InterPro" id="IPR026634">
    <property type="entry name" value="TPST-like"/>
</dbReference>
<dbReference type="SUPFAM" id="SSF52540">
    <property type="entry name" value="P-loop containing nucleoside triphosphate hydrolases"/>
    <property type="match status" value="1"/>
</dbReference>
<evidence type="ECO:0008006" key="5">
    <source>
        <dbReference type="Google" id="ProtNLM"/>
    </source>
</evidence>
<keyword evidence="2" id="KW-0802">TPR repeat</keyword>
<evidence type="ECO:0000313" key="4">
    <source>
        <dbReference type="Proteomes" id="UP000787472"/>
    </source>
</evidence>
<dbReference type="PANTHER" id="PTHR12788">
    <property type="entry name" value="PROTEIN-TYROSINE SULFOTRANSFERASE 2"/>
    <property type="match status" value="1"/>
</dbReference>